<feature type="chain" id="PRO_5047212698" description="Sialidase domain-containing protein" evidence="1">
    <location>
        <begin position="30"/>
        <end position="540"/>
    </location>
</feature>
<keyword evidence="4" id="KW-1185">Reference proteome</keyword>
<dbReference type="Pfam" id="PF13088">
    <property type="entry name" value="BNR_2"/>
    <property type="match status" value="1"/>
</dbReference>
<sequence>MKRSKAFSRLIVLTLAATVPVLIPGTAHAAVRTFDNETVGQAPSGTRTYGTATVQNVTVGGVQTRAVRVVDSTSSAQSRVLFLQNGLPAKRFTFDLLAKSTSQSTILAVHGSGASEDTGAWRFLIRPPAAGSTTGVISVYDGTAWRDLATVAGLHNPNAWTRVVIDASATWAGITVAGKQYRTSVRADAAGDITSFEVASSGTQPTGTDTYIDNLDIVSTGSVVATEPAGIEARFPDLIKLADGRMMAVYHSAAGHTEANGVIKLTYSSDNGRTWTPPTVAVSNAYDNRDPKLTQLADGTVLLSFFQTDWTGSGSSNRGSFVARMAPGSTTFATPVRIASNQGGNWLHAPAVEIPGGDVLQPLYGSGAYVARSHDGGRTWDASAEVFAARDNDRYLYQEPNVTRLPSGQLVMLIRSFDKIQNKNVPSFITRSNDDGRTWTPLTQSDITTASHHQLLTSSGALLLTYGDPGVANRPTFGALIADPAGPWTGYPKTLLYNSGHGDQANPTSAEIAPGRYLTMSYNVTTRQLLAFETTTATYR</sequence>
<evidence type="ECO:0000313" key="3">
    <source>
        <dbReference type="EMBL" id="MBP2326575.1"/>
    </source>
</evidence>
<name>A0ABS4TQ97_9PSEU</name>
<protein>
    <recommendedName>
        <fullName evidence="2">Sialidase domain-containing protein</fullName>
    </recommendedName>
</protein>
<dbReference type="PANTHER" id="PTHR43752">
    <property type="entry name" value="BNR/ASP-BOX REPEAT FAMILY PROTEIN"/>
    <property type="match status" value="1"/>
</dbReference>
<feature type="domain" description="Sialidase" evidence="2">
    <location>
        <begin position="244"/>
        <end position="467"/>
    </location>
</feature>
<gene>
    <name evidence="3" type="ORF">JOF56_006960</name>
</gene>
<keyword evidence="1" id="KW-0732">Signal</keyword>
<accession>A0ABS4TQ97</accession>
<evidence type="ECO:0000259" key="2">
    <source>
        <dbReference type="Pfam" id="PF13088"/>
    </source>
</evidence>
<evidence type="ECO:0000256" key="1">
    <source>
        <dbReference type="SAM" id="SignalP"/>
    </source>
</evidence>
<dbReference type="InterPro" id="IPR036278">
    <property type="entry name" value="Sialidase_sf"/>
</dbReference>
<reference evidence="3 4" key="1">
    <citation type="submission" date="2021-03" db="EMBL/GenBank/DDBJ databases">
        <title>Sequencing the genomes of 1000 actinobacteria strains.</title>
        <authorList>
            <person name="Klenk H.-P."/>
        </authorList>
    </citation>
    <scope>NUCLEOTIDE SEQUENCE [LARGE SCALE GENOMIC DNA]</scope>
    <source>
        <strain evidence="3 4">DSM 46670</strain>
    </source>
</reference>
<dbReference type="InterPro" id="IPR011040">
    <property type="entry name" value="Sialidase"/>
</dbReference>
<evidence type="ECO:0000313" key="4">
    <source>
        <dbReference type="Proteomes" id="UP001519332"/>
    </source>
</evidence>
<organism evidence="3 4">
    <name type="scientific">Kibdelosporangium banguiense</name>
    <dbReference type="NCBI Taxonomy" id="1365924"/>
    <lineage>
        <taxon>Bacteria</taxon>
        <taxon>Bacillati</taxon>
        <taxon>Actinomycetota</taxon>
        <taxon>Actinomycetes</taxon>
        <taxon>Pseudonocardiales</taxon>
        <taxon>Pseudonocardiaceae</taxon>
        <taxon>Kibdelosporangium</taxon>
    </lineage>
</organism>
<dbReference type="PANTHER" id="PTHR43752:SF2">
    <property type="entry name" value="BNR_ASP-BOX REPEAT FAMILY PROTEIN"/>
    <property type="match status" value="1"/>
</dbReference>
<feature type="signal peptide" evidence="1">
    <location>
        <begin position="1"/>
        <end position="29"/>
    </location>
</feature>
<proteinExistence type="predicted"/>
<dbReference type="SUPFAM" id="SSF50939">
    <property type="entry name" value="Sialidases"/>
    <property type="match status" value="1"/>
</dbReference>
<comment type="caution">
    <text evidence="3">The sequence shown here is derived from an EMBL/GenBank/DDBJ whole genome shotgun (WGS) entry which is preliminary data.</text>
</comment>
<dbReference type="RefSeq" id="WP_209643626.1">
    <property type="nucleotide sequence ID" value="NZ_JAGINW010000001.1"/>
</dbReference>
<dbReference type="Gene3D" id="2.120.10.10">
    <property type="match status" value="1"/>
</dbReference>
<dbReference type="CDD" id="cd15482">
    <property type="entry name" value="Sialidase_non-viral"/>
    <property type="match status" value="1"/>
</dbReference>
<dbReference type="EMBL" id="JAGINW010000001">
    <property type="protein sequence ID" value="MBP2326575.1"/>
    <property type="molecule type" value="Genomic_DNA"/>
</dbReference>
<dbReference type="Proteomes" id="UP001519332">
    <property type="component" value="Unassembled WGS sequence"/>
</dbReference>